<dbReference type="Proteomes" id="UP000735302">
    <property type="component" value="Unassembled WGS sequence"/>
</dbReference>
<reference evidence="1 2" key="1">
    <citation type="journal article" date="2021" name="Elife">
        <title>Chloroplast acquisition without the gene transfer in kleptoplastic sea slugs, Plakobranchus ocellatus.</title>
        <authorList>
            <person name="Maeda T."/>
            <person name="Takahashi S."/>
            <person name="Yoshida T."/>
            <person name="Shimamura S."/>
            <person name="Takaki Y."/>
            <person name="Nagai Y."/>
            <person name="Toyoda A."/>
            <person name="Suzuki Y."/>
            <person name="Arimoto A."/>
            <person name="Ishii H."/>
            <person name="Satoh N."/>
            <person name="Nishiyama T."/>
            <person name="Hasebe M."/>
            <person name="Maruyama T."/>
            <person name="Minagawa J."/>
            <person name="Obokata J."/>
            <person name="Shigenobu S."/>
        </authorList>
    </citation>
    <scope>NUCLEOTIDE SEQUENCE [LARGE SCALE GENOMIC DNA]</scope>
</reference>
<keyword evidence="2" id="KW-1185">Reference proteome</keyword>
<sequence length="132" mass="14694">MAARQVCLMDLLGTANNSKYTTTVTLEPGDALSVHLAAKWRVLKTVIATYLETAGNMVLASVVLHNALVTLEVDNASQKDTEIWEDNQERRLEQAGRAIHRGRPSQYGTWIKEKLATYFNGPGTLPWEDSYS</sequence>
<accession>A0AAV3ZLN6</accession>
<dbReference type="AlphaFoldDB" id="A0AAV3ZLN6"/>
<gene>
    <name evidence="1" type="ORF">PoB_002274400</name>
</gene>
<evidence type="ECO:0000313" key="2">
    <source>
        <dbReference type="Proteomes" id="UP000735302"/>
    </source>
</evidence>
<organism evidence="1 2">
    <name type="scientific">Plakobranchus ocellatus</name>
    <dbReference type="NCBI Taxonomy" id="259542"/>
    <lineage>
        <taxon>Eukaryota</taxon>
        <taxon>Metazoa</taxon>
        <taxon>Spiralia</taxon>
        <taxon>Lophotrochozoa</taxon>
        <taxon>Mollusca</taxon>
        <taxon>Gastropoda</taxon>
        <taxon>Heterobranchia</taxon>
        <taxon>Euthyneura</taxon>
        <taxon>Panpulmonata</taxon>
        <taxon>Sacoglossa</taxon>
        <taxon>Placobranchoidea</taxon>
        <taxon>Plakobranchidae</taxon>
        <taxon>Plakobranchus</taxon>
    </lineage>
</organism>
<dbReference type="EMBL" id="BLXT01002664">
    <property type="protein sequence ID" value="GFN96238.1"/>
    <property type="molecule type" value="Genomic_DNA"/>
</dbReference>
<name>A0AAV3ZLN6_9GAST</name>
<protein>
    <submittedName>
        <fullName evidence="1">Uncharacterized protein</fullName>
    </submittedName>
</protein>
<proteinExistence type="predicted"/>
<evidence type="ECO:0000313" key="1">
    <source>
        <dbReference type="EMBL" id="GFN96238.1"/>
    </source>
</evidence>
<comment type="caution">
    <text evidence="1">The sequence shown here is derived from an EMBL/GenBank/DDBJ whole genome shotgun (WGS) entry which is preliminary data.</text>
</comment>